<evidence type="ECO:0000256" key="1">
    <source>
        <dbReference type="SAM" id="MobiDB-lite"/>
    </source>
</evidence>
<evidence type="ECO:0000313" key="3">
    <source>
        <dbReference type="Proteomes" id="UP001642406"/>
    </source>
</evidence>
<dbReference type="Proteomes" id="UP001642406">
    <property type="component" value="Unassembled WGS sequence"/>
</dbReference>
<feature type="compositionally biased region" description="Polar residues" evidence="1">
    <location>
        <begin position="1085"/>
        <end position="1095"/>
    </location>
</feature>
<accession>A0ABP0C3S9</accession>
<protein>
    <submittedName>
        <fullName evidence="2">Microtubules assembly and stabilization protein</fullName>
    </submittedName>
</protein>
<dbReference type="InterPro" id="IPR032675">
    <property type="entry name" value="LRR_dom_sf"/>
</dbReference>
<feature type="region of interest" description="Disordered" evidence="1">
    <location>
        <begin position="271"/>
        <end position="442"/>
    </location>
</feature>
<feature type="compositionally biased region" description="Polar residues" evidence="1">
    <location>
        <begin position="121"/>
        <end position="130"/>
    </location>
</feature>
<feature type="compositionally biased region" description="Low complexity" evidence="1">
    <location>
        <begin position="287"/>
        <end position="310"/>
    </location>
</feature>
<dbReference type="SMART" id="SM00368">
    <property type="entry name" value="LRR_RI"/>
    <property type="match status" value="5"/>
</dbReference>
<organism evidence="2 3">
    <name type="scientific">Sporothrix bragantina</name>
    <dbReference type="NCBI Taxonomy" id="671064"/>
    <lineage>
        <taxon>Eukaryota</taxon>
        <taxon>Fungi</taxon>
        <taxon>Dikarya</taxon>
        <taxon>Ascomycota</taxon>
        <taxon>Pezizomycotina</taxon>
        <taxon>Sordariomycetes</taxon>
        <taxon>Sordariomycetidae</taxon>
        <taxon>Ophiostomatales</taxon>
        <taxon>Ophiostomataceae</taxon>
        <taxon>Sporothrix</taxon>
    </lineage>
</organism>
<feature type="region of interest" description="Disordered" evidence="1">
    <location>
        <begin position="544"/>
        <end position="566"/>
    </location>
</feature>
<feature type="compositionally biased region" description="Low complexity" evidence="1">
    <location>
        <begin position="919"/>
        <end position="941"/>
    </location>
</feature>
<feature type="compositionally biased region" description="Low complexity" evidence="1">
    <location>
        <begin position="416"/>
        <end position="441"/>
    </location>
</feature>
<name>A0ABP0C3S9_9PEZI</name>
<comment type="caution">
    <text evidence="2">The sequence shown here is derived from an EMBL/GenBank/DDBJ whole genome shotgun (WGS) entry which is preliminary data.</text>
</comment>
<feature type="region of interest" description="Disordered" evidence="1">
    <location>
        <begin position="1084"/>
        <end position="1118"/>
    </location>
</feature>
<evidence type="ECO:0000313" key="2">
    <source>
        <dbReference type="EMBL" id="CAK7226644.1"/>
    </source>
</evidence>
<feature type="compositionally biased region" description="Acidic residues" evidence="1">
    <location>
        <begin position="1108"/>
        <end position="1118"/>
    </location>
</feature>
<feature type="region of interest" description="Disordered" evidence="1">
    <location>
        <begin position="919"/>
        <end position="944"/>
    </location>
</feature>
<feature type="region of interest" description="Disordered" evidence="1">
    <location>
        <begin position="1"/>
        <end position="135"/>
    </location>
</feature>
<sequence>MEHIHGIDVSWMTHGSHKDSNAPKPTSRRRNTLQSQSAPVPPPTTSSPIGTQPVAVASPIPASPRSTPSPVPIPTANAAAGAPQQLSSSLPASHSGGPRGRRPSWFSNISSKFSAGPASSPPQATNTSPKQAELSVPRANPAKNAVLQHAAKYEGEGPYTPAPPKSSGQAGLLHVFRRLSTSGGNTERPVKGNHGLVERCILNVDPNRERCKLHELNQAKLRRVAFSVDVEIAPMPRYLDQEPAAKAAVPAPASADKTQKRKIIEKSEGDALKNAKAHPTEDACQQVKPTTPATVSSSPPTSAPKATAAPAKPPSVPAKPAASTASADFAPATTPAPAEKKTVESNGTQPASNVPAENGDAKAATDNAPADPNRKKEKKKRSEEERKLRKERKRRQAEANGLIPIEIYADSDDSDNASAAKSSPSTAPTTPRPQTAPTTNPLRIYRRCCQLRETPILKKVTEQLSDPTNLTEHGIVSKLDLTGYWLHLGDVVTLGDFLAIVPIREVILENCGLNDEGLRVILAGLLAARKPHKKHHLRHIHRHLRGASSASKGQTPPPTADALGGAENQQGGVVERLVLKNNKIGIEGWKHICLFIHMCHTLKAFDLSNVVFPHVPMNKTPPTQTGQQQPQGRKPFDVCQLLSKSIAERHAGATLELLNFGDAGLTSEQLGWIVDGIIKSGTKRLGLAHNDLDEAGVQHVARYLTSGRCEGLDLGGNDLRDRLEVLADAAATNNALWALSLADCNLTPSGLCKLLPKLTHLPNFRFLDLSHNHELFEARPSATVLLRRYLPTMESLKRLHLSDVAMNSEQAIAIAEVLPEVKELAHLNIQQNPELIKLADARTEETQEQACALYASFLAATRLSQSIVALDMPIPTPESTEIVRAMAKQVLAYCLRNVDRVTLGNPAALVVLGNTKSVPPTTDLVPDTSSDSTSSKTSLSKGDADYPDVLQHLVGHDALIAEEEEDIDAAPDDDYVIGGTGVAQALECCLKNRGPEQTDRPADEFVFDSDSLPAPGKAKDMSKHLLQSARKIRLRLQPALQKARSLSVAGDNQAYQRLLFLDSTLDGIIKRFEAEFPETRVSIDSGVSLTQTPSEKTGRPHASSLDSGDGEPSVEAEAEGDNTAVFLSDGEDETDILPSRLSRSNSIMSLSSKGLTNEEGRMLRQGHRFRSGWFKHYNLLSGIDEIGSDPAHNHVLYELINEINDANINKKLAEKGLVRLFKEDREEMLQKLKAQDPEHWDRFIESQEKARANLKIELGEGGQVGGSALLQVDSNESAILDD</sequence>
<proteinExistence type="predicted"/>
<dbReference type="PANTHER" id="PTHR48125:SF10">
    <property type="entry name" value="OS12G0136300 PROTEIN"/>
    <property type="match status" value="1"/>
</dbReference>
<dbReference type="Gene3D" id="3.80.10.10">
    <property type="entry name" value="Ribonuclease Inhibitor"/>
    <property type="match status" value="1"/>
</dbReference>
<feature type="compositionally biased region" description="Low complexity" evidence="1">
    <location>
        <begin position="46"/>
        <end position="64"/>
    </location>
</feature>
<feature type="compositionally biased region" description="Basic and acidic residues" evidence="1">
    <location>
        <begin position="271"/>
        <end position="281"/>
    </location>
</feature>
<gene>
    <name evidence="2" type="primary">MHP1</name>
    <name evidence="2" type="ORF">SBRCBS47491_006301</name>
</gene>
<reference evidence="2 3" key="1">
    <citation type="submission" date="2024-01" db="EMBL/GenBank/DDBJ databases">
        <authorList>
            <person name="Allen C."/>
            <person name="Tagirdzhanova G."/>
        </authorList>
    </citation>
    <scope>NUCLEOTIDE SEQUENCE [LARGE SCALE GENOMIC DNA]</scope>
</reference>
<keyword evidence="3" id="KW-1185">Reference proteome</keyword>
<dbReference type="SUPFAM" id="SSF52047">
    <property type="entry name" value="RNI-like"/>
    <property type="match status" value="1"/>
</dbReference>
<dbReference type="EMBL" id="CAWUHC010000060">
    <property type="protein sequence ID" value="CAK7226644.1"/>
    <property type="molecule type" value="Genomic_DNA"/>
</dbReference>
<dbReference type="PANTHER" id="PTHR48125">
    <property type="entry name" value="LP07818P1"/>
    <property type="match status" value="1"/>
</dbReference>
<feature type="compositionally biased region" description="Low complexity" evidence="1">
    <location>
        <begin position="318"/>
        <end position="337"/>
    </location>
</feature>